<evidence type="ECO:0000259" key="1">
    <source>
        <dbReference type="Pfam" id="PF13683"/>
    </source>
</evidence>
<sequence>REKMEDWRRDYNEFRPHGAIGNKVPISLMNPGSAASPLP</sequence>
<organism evidence="2 3">
    <name type="scientific">Mycoplana rhizolycopersici</name>
    <dbReference type="NCBI Taxonomy" id="2746702"/>
    <lineage>
        <taxon>Bacteria</taxon>
        <taxon>Pseudomonadati</taxon>
        <taxon>Pseudomonadota</taxon>
        <taxon>Alphaproteobacteria</taxon>
        <taxon>Hyphomicrobiales</taxon>
        <taxon>Rhizobiaceae</taxon>
        <taxon>Mycoplana</taxon>
    </lineage>
</organism>
<keyword evidence="3" id="KW-1185">Reference proteome</keyword>
<feature type="non-terminal residue" evidence="2">
    <location>
        <position position="1"/>
    </location>
</feature>
<dbReference type="Proteomes" id="UP000659172">
    <property type="component" value="Unassembled WGS sequence"/>
</dbReference>
<name>A0ABX2QPC5_9HYPH</name>
<dbReference type="EMBL" id="JABXYK010000075">
    <property type="protein sequence ID" value="NVP58757.1"/>
    <property type="molecule type" value="Genomic_DNA"/>
</dbReference>
<comment type="caution">
    <text evidence="2">The sequence shown here is derived from an EMBL/GenBank/DDBJ whole genome shotgun (WGS) entry which is preliminary data.</text>
</comment>
<gene>
    <name evidence="2" type="ORF">HV823_26475</name>
</gene>
<protein>
    <submittedName>
        <fullName evidence="2">Transposase</fullName>
    </submittedName>
</protein>
<dbReference type="InterPro" id="IPR001584">
    <property type="entry name" value="Integrase_cat-core"/>
</dbReference>
<feature type="domain" description="Integrase catalytic" evidence="1">
    <location>
        <begin position="1"/>
        <end position="25"/>
    </location>
</feature>
<reference evidence="2 3" key="1">
    <citation type="submission" date="2020-06" db="EMBL/GenBank/DDBJ databases">
        <title>Rhizobium sp.nov. isolated from the tomato plant.</title>
        <authorList>
            <person name="Thin K.K."/>
            <person name="Zhang X."/>
            <person name="He S."/>
        </authorList>
    </citation>
    <scope>NUCLEOTIDE SEQUENCE [LARGE SCALE GENOMIC DNA]</scope>
    <source>
        <strain evidence="2 3">DBTS2</strain>
    </source>
</reference>
<proteinExistence type="predicted"/>
<dbReference type="Pfam" id="PF13683">
    <property type="entry name" value="rve_3"/>
    <property type="match status" value="1"/>
</dbReference>
<evidence type="ECO:0000313" key="2">
    <source>
        <dbReference type="EMBL" id="NVP58757.1"/>
    </source>
</evidence>
<dbReference type="RefSeq" id="WP_176952637.1">
    <property type="nucleotide sequence ID" value="NZ_JABXYK010000075.1"/>
</dbReference>
<accession>A0ABX2QPC5</accession>
<evidence type="ECO:0000313" key="3">
    <source>
        <dbReference type="Proteomes" id="UP000659172"/>
    </source>
</evidence>